<dbReference type="RefSeq" id="WP_119134963.1">
    <property type="nucleotide sequence ID" value="NZ_QXXQ01000005.1"/>
</dbReference>
<keyword evidence="4" id="KW-0233">DNA recombination</keyword>
<dbReference type="Gene3D" id="1.10.150.130">
    <property type="match status" value="1"/>
</dbReference>
<protein>
    <submittedName>
        <fullName evidence="6">DUF4102 domain-containing protein</fullName>
    </submittedName>
</protein>
<name>A0A398BNA6_9RHOB</name>
<dbReference type="InterPro" id="IPR025166">
    <property type="entry name" value="Integrase_DNA_bind_dom"/>
</dbReference>
<dbReference type="InterPro" id="IPR050808">
    <property type="entry name" value="Phage_Integrase"/>
</dbReference>
<dbReference type="OrthoDB" id="9795573at2"/>
<dbReference type="GO" id="GO:0003677">
    <property type="term" value="F:DNA binding"/>
    <property type="evidence" value="ECO:0007669"/>
    <property type="project" value="UniProtKB-KW"/>
</dbReference>
<dbReference type="InterPro" id="IPR002104">
    <property type="entry name" value="Integrase_catalytic"/>
</dbReference>
<accession>A0A398BNA6</accession>
<dbReference type="SUPFAM" id="SSF56349">
    <property type="entry name" value="DNA breaking-rejoining enzymes"/>
    <property type="match status" value="1"/>
</dbReference>
<keyword evidence="7" id="KW-1185">Reference proteome</keyword>
<evidence type="ECO:0000256" key="3">
    <source>
        <dbReference type="ARBA" id="ARBA00023125"/>
    </source>
</evidence>
<dbReference type="Pfam" id="PF22022">
    <property type="entry name" value="Phage_int_M"/>
    <property type="match status" value="1"/>
</dbReference>
<dbReference type="InterPro" id="IPR011010">
    <property type="entry name" value="DNA_brk_join_enz"/>
</dbReference>
<dbReference type="CDD" id="cd00801">
    <property type="entry name" value="INT_P4_C"/>
    <property type="match status" value="1"/>
</dbReference>
<dbReference type="GO" id="GO:0015074">
    <property type="term" value="P:DNA integration"/>
    <property type="evidence" value="ECO:0007669"/>
    <property type="project" value="UniProtKB-KW"/>
</dbReference>
<evidence type="ECO:0000256" key="4">
    <source>
        <dbReference type="ARBA" id="ARBA00023172"/>
    </source>
</evidence>
<comment type="similarity">
    <text evidence="1">Belongs to the 'phage' integrase family.</text>
</comment>
<keyword evidence="2" id="KW-0229">DNA integration</keyword>
<dbReference type="GO" id="GO:0006310">
    <property type="term" value="P:DNA recombination"/>
    <property type="evidence" value="ECO:0007669"/>
    <property type="project" value="UniProtKB-KW"/>
</dbReference>
<dbReference type="Proteomes" id="UP000266649">
    <property type="component" value="Unassembled WGS sequence"/>
</dbReference>
<reference evidence="6 7" key="1">
    <citation type="submission" date="2018-09" db="EMBL/GenBank/DDBJ databases">
        <title>Gemmobacter lutimaris sp. nov., a marine bacterium isolated from tidal flat.</title>
        <authorList>
            <person name="Lee D.W."/>
            <person name="Yoo Y."/>
            <person name="Kim J.-J."/>
            <person name="Kim B.S."/>
        </authorList>
    </citation>
    <scope>NUCLEOTIDE SEQUENCE [LARGE SCALE GENOMIC DNA]</scope>
    <source>
        <strain evidence="6 7">YJ-T1-11</strain>
    </source>
</reference>
<dbReference type="Gene3D" id="3.30.160.390">
    <property type="entry name" value="Integrase, DNA-binding domain"/>
    <property type="match status" value="1"/>
</dbReference>
<dbReference type="PROSITE" id="PS51898">
    <property type="entry name" value="TYR_RECOMBINASE"/>
    <property type="match status" value="1"/>
</dbReference>
<comment type="caution">
    <text evidence="6">The sequence shown here is derived from an EMBL/GenBank/DDBJ whole genome shotgun (WGS) entry which is preliminary data.</text>
</comment>
<sequence length="412" mass="46415">MLSDLKIRKLKPEAEAFRVFDGEGLYLEVTPSGTRSWRMDYRFGARRSSMALGRYPAMSLREAREARDAVKDDIAAGRDPRQRKAPAPAPEAVVTFRSVAERWIENNETAWVPEYTKRIVARLTGDVFPAIGHIAIDGVTAKQIIAVARSVEDRGAIDMARRVVQMISGVFVFAASEELVQVNPASIVTPALAKRPGKGRRSSLAAPELRTIYADVLARETVNISLKCALRFTMLTFVRTAETRFATWDEFDALDGDEPLWRIPAERMKMRREHLVPLSRQAVAVLNEMRSISGRGPFVFPLHEMDLGRPLAKNAMLGELYAMGLSGRATVHGFRHTASTWLNEAEFNRDWIEMQLAHVDGGVRGVYNSAQYLRQRRGMMQVWADFLDQRESQAEEAVAPHDKIEMFRDLLG</sequence>
<evidence type="ECO:0000313" key="6">
    <source>
        <dbReference type="EMBL" id="RID91902.1"/>
    </source>
</evidence>
<dbReference type="Pfam" id="PF13356">
    <property type="entry name" value="Arm-DNA-bind_3"/>
    <property type="match status" value="1"/>
</dbReference>
<dbReference type="Pfam" id="PF00589">
    <property type="entry name" value="Phage_integrase"/>
    <property type="match status" value="1"/>
</dbReference>
<feature type="domain" description="Tyr recombinase" evidence="5">
    <location>
        <begin position="199"/>
        <end position="380"/>
    </location>
</feature>
<evidence type="ECO:0000256" key="2">
    <source>
        <dbReference type="ARBA" id="ARBA00022908"/>
    </source>
</evidence>
<gene>
    <name evidence="6" type="ORF">D2N39_11750</name>
</gene>
<proteinExistence type="inferred from homology"/>
<dbReference type="PANTHER" id="PTHR30629:SF2">
    <property type="entry name" value="PROPHAGE INTEGRASE INTS-RELATED"/>
    <property type="match status" value="1"/>
</dbReference>
<dbReference type="InterPro" id="IPR013762">
    <property type="entry name" value="Integrase-like_cat_sf"/>
</dbReference>
<dbReference type="InterPro" id="IPR010998">
    <property type="entry name" value="Integrase_recombinase_N"/>
</dbReference>
<dbReference type="AlphaFoldDB" id="A0A398BNA6"/>
<keyword evidence="3" id="KW-0238">DNA-binding</keyword>
<dbReference type="EMBL" id="QXXQ01000005">
    <property type="protein sequence ID" value="RID91902.1"/>
    <property type="molecule type" value="Genomic_DNA"/>
</dbReference>
<evidence type="ECO:0000259" key="5">
    <source>
        <dbReference type="PROSITE" id="PS51898"/>
    </source>
</evidence>
<evidence type="ECO:0000313" key="7">
    <source>
        <dbReference type="Proteomes" id="UP000266649"/>
    </source>
</evidence>
<organism evidence="6 7">
    <name type="scientific">Gemmobacter lutimaris</name>
    <dbReference type="NCBI Taxonomy" id="2306023"/>
    <lineage>
        <taxon>Bacteria</taxon>
        <taxon>Pseudomonadati</taxon>
        <taxon>Pseudomonadota</taxon>
        <taxon>Alphaproteobacteria</taxon>
        <taxon>Rhodobacterales</taxon>
        <taxon>Paracoccaceae</taxon>
        <taxon>Gemmobacter</taxon>
    </lineage>
</organism>
<evidence type="ECO:0000256" key="1">
    <source>
        <dbReference type="ARBA" id="ARBA00008857"/>
    </source>
</evidence>
<dbReference type="InterPro" id="IPR053876">
    <property type="entry name" value="Phage_int_M"/>
</dbReference>
<dbReference type="Gene3D" id="1.10.443.10">
    <property type="entry name" value="Intergrase catalytic core"/>
    <property type="match status" value="1"/>
</dbReference>
<dbReference type="InterPro" id="IPR038488">
    <property type="entry name" value="Integrase_DNA-bd_sf"/>
</dbReference>
<dbReference type="PANTHER" id="PTHR30629">
    <property type="entry name" value="PROPHAGE INTEGRASE"/>
    <property type="match status" value="1"/>
</dbReference>